<dbReference type="PANTHER" id="PTHR30627:SF26">
    <property type="entry name" value="PENICILLIN-BINDING PROTEIN 2B"/>
    <property type="match status" value="1"/>
</dbReference>
<feature type="non-terminal residue" evidence="3">
    <location>
        <position position="145"/>
    </location>
</feature>
<dbReference type="PANTHER" id="PTHR30627">
    <property type="entry name" value="PEPTIDOGLYCAN D,D-TRANSPEPTIDASE"/>
    <property type="match status" value="1"/>
</dbReference>
<name>A0AAW9DJ83_STRSU</name>
<dbReference type="EMBL" id="JAWWZK010000308">
    <property type="protein sequence ID" value="MDX5039073.1"/>
    <property type="molecule type" value="Genomic_DNA"/>
</dbReference>
<evidence type="ECO:0000313" key="3">
    <source>
        <dbReference type="EMBL" id="MDX5039073.1"/>
    </source>
</evidence>
<evidence type="ECO:0000259" key="2">
    <source>
        <dbReference type="Pfam" id="PF03717"/>
    </source>
</evidence>
<dbReference type="GO" id="GO:0005886">
    <property type="term" value="C:plasma membrane"/>
    <property type="evidence" value="ECO:0007669"/>
    <property type="project" value="UniProtKB-SubCell"/>
</dbReference>
<dbReference type="AlphaFoldDB" id="A0AAW9DJ83"/>
<comment type="subcellular location">
    <subcellularLocation>
        <location evidence="1">Cell membrane</location>
        <topology evidence="1">Single-pass membrane protein</topology>
    </subcellularLocation>
</comment>
<evidence type="ECO:0000256" key="1">
    <source>
        <dbReference type="ARBA" id="ARBA00004162"/>
    </source>
</evidence>
<dbReference type="Proteomes" id="UP001270004">
    <property type="component" value="Unassembled WGS sequence"/>
</dbReference>
<dbReference type="GO" id="GO:0008658">
    <property type="term" value="F:penicillin binding"/>
    <property type="evidence" value="ECO:0007669"/>
    <property type="project" value="InterPro"/>
</dbReference>
<dbReference type="SUPFAM" id="SSF56519">
    <property type="entry name" value="Penicillin binding protein dimerisation domain"/>
    <property type="match status" value="1"/>
</dbReference>
<dbReference type="InterPro" id="IPR036138">
    <property type="entry name" value="PBP_dimer_sf"/>
</dbReference>
<proteinExistence type="predicted"/>
<dbReference type="GO" id="GO:0071555">
    <property type="term" value="P:cell wall organization"/>
    <property type="evidence" value="ECO:0007669"/>
    <property type="project" value="TreeGrafter"/>
</dbReference>
<feature type="domain" description="Penicillin-binding protein dimerisation" evidence="2">
    <location>
        <begin position="1"/>
        <end position="145"/>
    </location>
</feature>
<dbReference type="InterPro" id="IPR005311">
    <property type="entry name" value="PBP_dimer"/>
</dbReference>
<gene>
    <name evidence="3" type="ORF">SHY70_12515</name>
</gene>
<dbReference type="InterPro" id="IPR050515">
    <property type="entry name" value="Beta-lactam/transpept"/>
</dbReference>
<sequence>PIAEDSTTYTIYAIIDKEYVSEFQEILYVESSQFHKVADILNKYLGMETDYVNKQLNQPDLKQVYFGTLGKNISYSTMTSIQEEMKAAGIKGIAFNASPGRMYPNGNFASIFVGLANLIENKDGSHSLQGMSGMEYYLNDILAGQ</sequence>
<comment type="caution">
    <text evidence="3">The sequence shown here is derived from an EMBL/GenBank/DDBJ whole genome shotgun (WGS) entry which is preliminary data.</text>
</comment>
<feature type="non-terminal residue" evidence="3">
    <location>
        <position position="1"/>
    </location>
</feature>
<organism evidence="3 4">
    <name type="scientific">Streptococcus suis</name>
    <dbReference type="NCBI Taxonomy" id="1307"/>
    <lineage>
        <taxon>Bacteria</taxon>
        <taxon>Bacillati</taxon>
        <taxon>Bacillota</taxon>
        <taxon>Bacilli</taxon>
        <taxon>Lactobacillales</taxon>
        <taxon>Streptococcaceae</taxon>
        <taxon>Streptococcus</taxon>
    </lineage>
</organism>
<reference evidence="3" key="1">
    <citation type="submission" date="2023-11" db="EMBL/GenBank/DDBJ databases">
        <title>Antimicrobial resistance in invasive Streptococcus suis isolated in Spain and the associated genetic mechanisms.</title>
        <authorList>
            <person name="Uruen C."/>
            <person name="Arenas J.A."/>
        </authorList>
    </citation>
    <scope>NUCLEOTIDE SEQUENCE</scope>
    <source>
        <strain evidence="3">Ss_70</strain>
    </source>
</reference>
<protein>
    <submittedName>
        <fullName evidence="3">Penicillin-binding protein</fullName>
    </submittedName>
</protein>
<accession>A0AAW9DJ83</accession>
<dbReference type="Gene3D" id="3.30.70.2110">
    <property type="match status" value="1"/>
</dbReference>
<dbReference type="Pfam" id="PF03717">
    <property type="entry name" value="PBP_dimer"/>
    <property type="match status" value="1"/>
</dbReference>
<dbReference type="Gene3D" id="3.90.1310.10">
    <property type="entry name" value="Penicillin-binding protein 2a (Domain 2)"/>
    <property type="match status" value="1"/>
</dbReference>
<evidence type="ECO:0000313" key="4">
    <source>
        <dbReference type="Proteomes" id="UP001270004"/>
    </source>
</evidence>